<dbReference type="PANTHER" id="PTHR10587:SF133">
    <property type="entry name" value="CHITIN DEACETYLASE 1-RELATED"/>
    <property type="match status" value="1"/>
</dbReference>
<dbReference type="OrthoDB" id="9806342at2"/>
<dbReference type="EMBL" id="NTFS01000303">
    <property type="protein sequence ID" value="PAX51966.1"/>
    <property type="molecule type" value="Genomic_DNA"/>
</dbReference>
<protein>
    <submittedName>
        <fullName evidence="5">Polysaccharide deacetylase</fullName>
    </submittedName>
</protein>
<evidence type="ECO:0000256" key="1">
    <source>
        <dbReference type="ARBA" id="ARBA00022723"/>
    </source>
</evidence>
<dbReference type="GO" id="GO:0016020">
    <property type="term" value="C:membrane"/>
    <property type="evidence" value="ECO:0007669"/>
    <property type="project" value="TreeGrafter"/>
</dbReference>
<keyword evidence="3" id="KW-0812">Transmembrane</keyword>
<keyword evidence="3" id="KW-1133">Transmembrane helix</keyword>
<evidence type="ECO:0000256" key="3">
    <source>
        <dbReference type="SAM" id="Phobius"/>
    </source>
</evidence>
<dbReference type="AlphaFoldDB" id="A0A2A2TE92"/>
<dbReference type="Proteomes" id="UP000218238">
    <property type="component" value="Unassembled WGS sequence"/>
</dbReference>
<dbReference type="SUPFAM" id="SSF88713">
    <property type="entry name" value="Glycoside hydrolase/deacetylase"/>
    <property type="match status" value="1"/>
</dbReference>
<dbReference type="PROSITE" id="PS51257">
    <property type="entry name" value="PROKAR_LIPOPROTEIN"/>
    <property type="match status" value="1"/>
</dbReference>
<sequence>MENNKPFSWSQGALIALLGVGGCLSLGLMLPIFPSNLQTQSTQIIDIKDVSLQALTQERIEAIKSSMLTSWQKEAVAKGISDIPNSFQGATIMEAKLPPGEKVIALTFDDGPSPQNTPQVLEILKKNNIKGTFFVVGQMLQEHPGLGKRVVAEGHVIANHTWHHWYHYMNPQASAFEVDNTSNLIYKVTGVKTSLFRPPGGIKTNGPYNYAKNQKYASIMWSSDSVDYSRPSVSKLISNVMREARPGGIVLMHDGGGNRSHTVQALPQIISNFRKQGYRFVTIPELLELQDKQSQTVAANKK</sequence>
<keyword evidence="6" id="KW-1185">Reference proteome</keyword>
<keyword evidence="3" id="KW-0472">Membrane</keyword>
<dbReference type="GO" id="GO:0016810">
    <property type="term" value="F:hydrolase activity, acting on carbon-nitrogen (but not peptide) bonds"/>
    <property type="evidence" value="ECO:0007669"/>
    <property type="project" value="InterPro"/>
</dbReference>
<dbReference type="GO" id="GO:0005975">
    <property type="term" value="P:carbohydrate metabolic process"/>
    <property type="evidence" value="ECO:0007669"/>
    <property type="project" value="InterPro"/>
</dbReference>
<keyword evidence="2" id="KW-0378">Hydrolase</keyword>
<evidence type="ECO:0000259" key="4">
    <source>
        <dbReference type="PROSITE" id="PS51677"/>
    </source>
</evidence>
<feature type="transmembrane region" description="Helical" evidence="3">
    <location>
        <begin position="12"/>
        <end position="33"/>
    </location>
</feature>
<dbReference type="RefSeq" id="WP_095723711.1">
    <property type="nucleotide sequence ID" value="NZ_NTFS01000303.1"/>
</dbReference>
<keyword evidence="1" id="KW-0479">Metal-binding</keyword>
<dbReference type="Gene3D" id="3.20.20.370">
    <property type="entry name" value="Glycoside hydrolase/deacetylase"/>
    <property type="match status" value="1"/>
</dbReference>
<accession>A0A2A2TE92</accession>
<proteinExistence type="predicted"/>
<reference evidence="5 6" key="1">
    <citation type="submission" date="2017-08" db="EMBL/GenBank/DDBJ databases">
        <title>Draft genome sequence of filamentous cyanobacterium Calothrix elsteri CCALA 953.</title>
        <authorList>
            <person name="Gagunashvili A.N."/>
            <person name="Elster J."/>
            <person name="Andresson O.S."/>
        </authorList>
    </citation>
    <scope>NUCLEOTIDE SEQUENCE [LARGE SCALE GENOMIC DNA]</scope>
    <source>
        <strain evidence="5 6">CCALA 953</strain>
    </source>
</reference>
<name>A0A2A2TE92_9CYAN</name>
<dbReference type="PANTHER" id="PTHR10587">
    <property type="entry name" value="GLYCOSYL TRANSFERASE-RELATED"/>
    <property type="match status" value="1"/>
</dbReference>
<evidence type="ECO:0000313" key="6">
    <source>
        <dbReference type="Proteomes" id="UP000218238"/>
    </source>
</evidence>
<dbReference type="GO" id="GO:0046872">
    <property type="term" value="F:metal ion binding"/>
    <property type="evidence" value="ECO:0007669"/>
    <property type="project" value="UniProtKB-KW"/>
</dbReference>
<dbReference type="InterPro" id="IPR050248">
    <property type="entry name" value="Polysacc_deacetylase_ArnD"/>
</dbReference>
<comment type="caution">
    <text evidence="5">The sequence shown here is derived from an EMBL/GenBank/DDBJ whole genome shotgun (WGS) entry which is preliminary data.</text>
</comment>
<dbReference type="InterPro" id="IPR002509">
    <property type="entry name" value="NODB_dom"/>
</dbReference>
<gene>
    <name evidence="5" type="ORF">CK510_21930</name>
</gene>
<dbReference type="Pfam" id="PF01522">
    <property type="entry name" value="Polysacc_deac_1"/>
    <property type="match status" value="1"/>
</dbReference>
<evidence type="ECO:0000256" key="2">
    <source>
        <dbReference type="ARBA" id="ARBA00022801"/>
    </source>
</evidence>
<organism evidence="5 6">
    <name type="scientific">Brunnivagina elsteri CCALA 953</name>
    <dbReference type="NCBI Taxonomy" id="987040"/>
    <lineage>
        <taxon>Bacteria</taxon>
        <taxon>Bacillati</taxon>
        <taxon>Cyanobacteriota</taxon>
        <taxon>Cyanophyceae</taxon>
        <taxon>Nostocales</taxon>
        <taxon>Calotrichaceae</taxon>
        <taxon>Brunnivagina</taxon>
    </lineage>
</organism>
<dbReference type="PROSITE" id="PS51677">
    <property type="entry name" value="NODB"/>
    <property type="match status" value="1"/>
</dbReference>
<dbReference type="CDD" id="cd10917">
    <property type="entry name" value="CE4_NodB_like_6s_7s"/>
    <property type="match status" value="1"/>
</dbReference>
<evidence type="ECO:0000313" key="5">
    <source>
        <dbReference type="EMBL" id="PAX51966.1"/>
    </source>
</evidence>
<dbReference type="InterPro" id="IPR011330">
    <property type="entry name" value="Glyco_hydro/deAcase_b/a-brl"/>
</dbReference>
<feature type="domain" description="NodB homology" evidence="4">
    <location>
        <begin position="102"/>
        <end position="281"/>
    </location>
</feature>